<sequence length="615" mass="70105">MSGYDVVFRRWLGAQCHKLVRWWQQFRARGTEAQGESARDDIELVRRQYLESEQRFRALLESLPRVAVQGYDRDRCVIYWNEASTRLYGYGAAEAQGQALEELIIPDPMRESVIQAHQAWVKEGIEIPAEELELQHKSGEPVPVFSHHVMLGEHTENPLMFCVDVDLSDQKRAYRELDFATRFDALTHLPNRQTFEAQLDEIIAYCRRKRVGVTLVYLDIDDFVAINDALSYEQGDRLLVELTQRLHQVVGASDIMSRLSGDEFVIACPMFQRKEVLLQLVHKIQEVLRSPFLMNGSRHQVTACLGISLYPDNGETARELIRNADVAKNRAKMDGQGSVCFFDQTFHDQLLYQHRLVDRLTKALDSGELSLHYQPQVSAASGRIENLEALLRWQPAEGPPISPAEFIPLAERSDLIHRLGDWVMETACQQRVLWRDAGLAVGRIDINFSGRQMSRPDVFQRFEDCLARHGLGPQDIGLELTENVLIEADDRILEGLRRLHDLGFRIAIDDFGTGYSSLSYLKHFPVTALKIDRAFVRDAPDEPKDRAIMEAAIFIGHRLGLEVVAEGVENREQLALIREMRCDLVQGFYFFRPMPALEMERVLGGLVTGHPGVSG</sequence>
<evidence type="ECO:0000259" key="2">
    <source>
        <dbReference type="PROSITE" id="PS50883"/>
    </source>
</evidence>
<dbReference type="InterPro" id="IPR000014">
    <property type="entry name" value="PAS"/>
</dbReference>
<dbReference type="RefSeq" id="WP_247621442.1">
    <property type="nucleotide sequence ID" value="NZ_JAHXCZ010000008.1"/>
</dbReference>
<protein>
    <submittedName>
        <fullName evidence="4">EAL domain-containing protein</fullName>
    </submittedName>
</protein>
<dbReference type="PANTHER" id="PTHR44757:SF2">
    <property type="entry name" value="BIOFILM ARCHITECTURE MAINTENANCE PROTEIN MBAA"/>
    <property type="match status" value="1"/>
</dbReference>
<keyword evidence="5" id="KW-1185">Reference proteome</keyword>
<reference evidence="4" key="1">
    <citation type="submission" date="2021-07" db="EMBL/GenBank/DDBJ databases">
        <authorList>
            <person name="Luelf R.H."/>
        </authorList>
    </citation>
    <scope>NUCLEOTIDE SEQUENCE</scope>
    <source>
        <strain evidence="4">TMW 2.2304</strain>
    </source>
</reference>
<dbReference type="Pfam" id="PF00563">
    <property type="entry name" value="EAL"/>
    <property type="match status" value="1"/>
</dbReference>
<dbReference type="Pfam" id="PF00990">
    <property type="entry name" value="GGDEF"/>
    <property type="match status" value="1"/>
</dbReference>
<dbReference type="PROSITE" id="PS50887">
    <property type="entry name" value="GGDEF"/>
    <property type="match status" value="1"/>
</dbReference>
<dbReference type="InterPro" id="IPR035919">
    <property type="entry name" value="EAL_sf"/>
</dbReference>
<dbReference type="InterPro" id="IPR043128">
    <property type="entry name" value="Rev_trsase/Diguanyl_cyclase"/>
</dbReference>
<feature type="domain" description="GGDEF" evidence="3">
    <location>
        <begin position="211"/>
        <end position="344"/>
    </location>
</feature>
<dbReference type="InterPro" id="IPR001633">
    <property type="entry name" value="EAL_dom"/>
</dbReference>
<dbReference type="SMART" id="SM00091">
    <property type="entry name" value="PAS"/>
    <property type="match status" value="1"/>
</dbReference>
<evidence type="ECO:0000313" key="4">
    <source>
        <dbReference type="EMBL" id="MCT8506879.1"/>
    </source>
</evidence>
<gene>
    <name evidence="4" type="ORF">KZO87_15990</name>
</gene>
<dbReference type="CDD" id="cd00130">
    <property type="entry name" value="PAS"/>
    <property type="match status" value="1"/>
</dbReference>
<dbReference type="InterPro" id="IPR029787">
    <property type="entry name" value="Nucleotide_cyclase"/>
</dbReference>
<evidence type="ECO:0000259" key="1">
    <source>
        <dbReference type="PROSITE" id="PS50112"/>
    </source>
</evidence>
<dbReference type="InterPro" id="IPR013655">
    <property type="entry name" value="PAS_fold_3"/>
</dbReference>
<dbReference type="PROSITE" id="PS50883">
    <property type="entry name" value="EAL"/>
    <property type="match status" value="1"/>
</dbReference>
<dbReference type="SUPFAM" id="SSF141868">
    <property type="entry name" value="EAL domain-like"/>
    <property type="match status" value="1"/>
</dbReference>
<organism evidence="4 5">
    <name type="scientific">Chromohalobacter moromii</name>
    <dbReference type="NCBI Taxonomy" id="2860329"/>
    <lineage>
        <taxon>Bacteria</taxon>
        <taxon>Pseudomonadati</taxon>
        <taxon>Pseudomonadota</taxon>
        <taxon>Gammaproteobacteria</taxon>
        <taxon>Oceanospirillales</taxon>
        <taxon>Halomonadaceae</taxon>
        <taxon>Chromohalobacter</taxon>
    </lineage>
</organism>
<comment type="caution">
    <text evidence="4">The sequence shown here is derived from an EMBL/GenBank/DDBJ whole genome shotgun (WGS) entry which is preliminary data.</text>
</comment>
<dbReference type="PROSITE" id="PS50112">
    <property type="entry name" value="PAS"/>
    <property type="match status" value="1"/>
</dbReference>
<evidence type="ECO:0000259" key="3">
    <source>
        <dbReference type="PROSITE" id="PS50887"/>
    </source>
</evidence>
<dbReference type="EMBL" id="JAHXDE010000008">
    <property type="protein sequence ID" value="MCT8506879.1"/>
    <property type="molecule type" value="Genomic_DNA"/>
</dbReference>
<dbReference type="CDD" id="cd01949">
    <property type="entry name" value="GGDEF"/>
    <property type="match status" value="1"/>
</dbReference>
<dbReference type="AlphaFoldDB" id="A0A9X3B5E7"/>
<feature type="domain" description="PAS" evidence="1">
    <location>
        <begin position="52"/>
        <end position="107"/>
    </location>
</feature>
<dbReference type="Pfam" id="PF08447">
    <property type="entry name" value="PAS_3"/>
    <property type="match status" value="1"/>
</dbReference>
<dbReference type="Gene3D" id="3.30.450.20">
    <property type="entry name" value="PAS domain"/>
    <property type="match status" value="1"/>
</dbReference>
<dbReference type="CDD" id="cd01948">
    <property type="entry name" value="EAL"/>
    <property type="match status" value="1"/>
</dbReference>
<proteinExistence type="predicted"/>
<dbReference type="SMART" id="SM00267">
    <property type="entry name" value="GGDEF"/>
    <property type="match status" value="1"/>
</dbReference>
<dbReference type="InterPro" id="IPR000160">
    <property type="entry name" value="GGDEF_dom"/>
</dbReference>
<dbReference type="SUPFAM" id="SSF55785">
    <property type="entry name" value="PYP-like sensor domain (PAS domain)"/>
    <property type="match status" value="1"/>
</dbReference>
<dbReference type="NCBIfam" id="TIGR00254">
    <property type="entry name" value="GGDEF"/>
    <property type="match status" value="1"/>
</dbReference>
<accession>A0A9X3B5E7</accession>
<dbReference type="InterPro" id="IPR035965">
    <property type="entry name" value="PAS-like_dom_sf"/>
</dbReference>
<reference evidence="4" key="2">
    <citation type="journal article" date="2022" name="Syst. Appl. Microbiol.">
        <title>Chromohalobacter moromii sp. nov., a moderately halophilic bacterium isolated from lupine-based moromi fermentation.</title>
        <authorList>
            <person name="Lulf R.H."/>
            <person name="Hilgarth M."/>
            <person name="Ehrmann M.A."/>
        </authorList>
    </citation>
    <scope>NUCLEOTIDE SEQUENCE</scope>
    <source>
        <strain evidence="4">TMW 2.2304</strain>
    </source>
</reference>
<dbReference type="SMART" id="SM00052">
    <property type="entry name" value="EAL"/>
    <property type="match status" value="1"/>
</dbReference>
<dbReference type="Gene3D" id="3.30.70.270">
    <property type="match status" value="1"/>
</dbReference>
<feature type="domain" description="EAL" evidence="2">
    <location>
        <begin position="353"/>
        <end position="607"/>
    </location>
</feature>
<name>A0A9X3B5E7_9GAMM</name>
<dbReference type="PANTHER" id="PTHR44757">
    <property type="entry name" value="DIGUANYLATE CYCLASE DGCP"/>
    <property type="match status" value="1"/>
</dbReference>
<dbReference type="SUPFAM" id="SSF55073">
    <property type="entry name" value="Nucleotide cyclase"/>
    <property type="match status" value="1"/>
</dbReference>
<dbReference type="InterPro" id="IPR052155">
    <property type="entry name" value="Biofilm_reg_signaling"/>
</dbReference>
<dbReference type="Gene3D" id="3.20.20.450">
    <property type="entry name" value="EAL domain"/>
    <property type="match status" value="1"/>
</dbReference>
<dbReference type="NCBIfam" id="TIGR00229">
    <property type="entry name" value="sensory_box"/>
    <property type="match status" value="1"/>
</dbReference>
<evidence type="ECO:0000313" key="5">
    <source>
        <dbReference type="Proteomes" id="UP001145353"/>
    </source>
</evidence>
<dbReference type="Proteomes" id="UP001145353">
    <property type="component" value="Unassembled WGS sequence"/>
</dbReference>